<feature type="region of interest" description="Disordered" evidence="1">
    <location>
        <begin position="104"/>
        <end position="133"/>
    </location>
</feature>
<keyword evidence="3" id="KW-1185">Reference proteome</keyword>
<organism evidence="2 3">
    <name type="scientific">Gymnopilus junonius</name>
    <name type="common">Spectacular rustgill mushroom</name>
    <name type="synonym">Gymnopilus spectabilis subsp. junonius</name>
    <dbReference type="NCBI Taxonomy" id="109634"/>
    <lineage>
        <taxon>Eukaryota</taxon>
        <taxon>Fungi</taxon>
        <taxon>Dikarya</taxon>
        <taxon>Basidiomycota</taxon>
        <taxon>Agaricomycotina</taxon>
        <taxon>Agaricomycetes</taxon>
        <taxon>Agaricomycetidae</taxon>
        <taxon>Agaricales</taxon>
        <taxon>Agaricineae</taxon>
        <taxon>Hymenogastraceae</taxon>
        <taxon>Gymnopilus</taxon>
    </lineage>
</organism>
<name>A0A9P5TNC2_GYMJU</name>
<reference evidence="2" key="1">
    <citation type="submission" date="2020-11" db="EMBL/GenBank/DDBJ databases">
        <authorList>
            <consortium name="DOE Joint Genome Institute"/>
            <person name="Ahrendt S."/>
            <person name="Riley R."/>
            <person name="Andreopoulos W."/>
            <person name="LaButti K."/>
            <person name="Pangilinan J."/>
            <person name="Ruiz-duenas F.J."/>
            <person name="Barrasa J.M."/>
            <person name="Sanchez-Garcia M."/>
            <person name="Camarero S."/>
            <person name="Miyauchi S."/>
            <person name="Serrano A."/>
            <person name="Linde D."/>
            <person name="Babiker R."/>
            <person name="Drula E."/>
            <person name="Ayuso-Fernandez I."/>
            <person name="Pacheco R."/>
            <person name="Padilla G."/>
            <person name="Ferreira P."/>
            <person name="Barriuso J."/>
            <person name="Kellner H."/>
            <person name="Castanera R."/>
            <person name="Alfaro M."/>
            <person name="Ramirez L."/>
            <person name="Pisabarro A.G."/>
            <person name="Kuo A."/>
            <person name="Tritt A."/>
            <person name="Lipzen A."/>
            <person name="He G."/>
            <person name="Yan M."/>
            <person name="Ng V."/>
            <person name="Cullen D."/>
            <person name="Martin F."/>
            <person name="Rosso M.-N."/>
            <person name="Henrissat B."/>
            <person name="Hibbett D."/>
            <person name="Martinez A.T."/>
            <person name="Grigoriev I.V."/>
        </authorList>
    </citation>
    <scope>NUCLEOTIDE SEQUENCE</scope>
    <source>
        <strain evidence="2">AH 44721</strain>
    </source>
</reference>
<dbReference type="Proteomes" id="UP000724874">
    <property type="component" value="Unassembled WGS sequence"/>
</dbReference>
<dbReference type="AlphaFoldDB" id="A0A9P5TNC2"/>
<evidence type="ECO:0000313" key="3">
    <source>
        <dbReference type="Proteomes" id="UP000724874"/>
    </source>
</evidence>
<evidence type="ECO:0000256" key="1">
    <source>
        <dbReference type="SAM" id="MobiDB-lite"/>
    </source>
</evidence>
<gene>
    <name evidence="2" type="ORF">CPB84DRAFT_1747809</name>
</gene>
<feature type="compositionally biased region" description="Basic and acidic residues" evidence="1">
    <location>
        <begin position="116"/>
        <end position="131"/>
    </location>
</feature>
<comment type="caution">
    <text evidence="2">The sequence shown here is derived from an EMBL/GenBank/DDBJ whole genome shotgun (WGS) entry which is preliminary data.</text>
</comment>
<proteinExistence type="predicted"/>
<dbReference type="EMBL" id="JADNYJ010000052">
    <property type="protein sequence ID" value="KAF8899625.1"/>
    <property type="molecule type" value="Genomic_DNA"/>
</dbReference>
<evidence type="ECO:0000313" key="2">
    <source>
        <dbReference type="EMBL" id="KAF8899625.1"/>
    </source>
</evidence>
<sequence length="283" mass="32333">MRSWDHKEMLINNGRCLRKRTAANGSHMTFDDKRVAAQIFFTNCHASFTLPYEGNRVLFVVQTHIGFGAPVLGNFFRVLKVLPLGSGLEMVGIVDRRTQEFEESLERRKKNTRKSSKLEAQEGGEETDKKNPRTVKKILKLESELEEEKNQSGEGGIRLARAYMHACMESINDMALLCGRKETYFGPLGWDGIEMGWGEWYTIELGGNERPEWMMDWIGLEGKKRKKEIQGTETGQETQEMEWNGWNGTGIGIGIGQMGRSFVHDDDGYWPNKDGVWNGWSEQ</sequence>
<protein>
    <submittedName>
        <fullName evidence="2">Uncharacterized protein</fullName>
    </submittedName>
</protein>
<accession>A0A9P5TNC2</accession>